<keyword evidence="5 9" id="KW-0028">Amino-acid biosynthesis</keyword>
<reference evidence="11 12" key="1">
    <citation type="submission" date="2019-07" db="EMBL/GenBank/DDBJ databases">
        <title>Tepidimonas charontis SPSP-6 draft genome.</title>
        <authorList>
            <person name="Da Costa M.S."/>
            <person name="Froufe H.J.C."/>
            <person name="Egas C."/>
            <person name="Albuquerque L."/>
        </authorList>
    </citation>
    <scope>NUCLEOTIDE SEQUENCE [LARGE SCALE GENOMIC DNA]</scope>
    <source>
        <strain evidence="11 12">SPSP-6</strain>
    </source>
</reference>
<dbReference type="FunFam" id="3.10.310.10:FF:000001">
    <property type="entry name" value="Diaminopimelate epimerase"/>
    <property type="match status" value="1"/>
</dbReference>
<dbReference type="EC" id="5.1.1.7" evidence="3 9"/>
<comment type="subunit">
    <text evidence="9">Homodimer.</text>
</comment>
<feature type="binding site" evidence="9">
    <location>
        <begin position="76"/>
        <end position="77"/>
    </location>
    <ligand>
        <name>substrate</name>
    </ligand>
</feature>
<comment type="similarity">
    <text evidence="2 9">Belongs to the diaminopimelate epimerase family.</text>
</comment>
<evidence type="ECO:0000313" key="12">
    <source>
        <dbReference type="Proteomes" id="UP000318294"/>
    </source>
</evidence>
<feature type="binding site" evidence="9">
    <location>
        <position position="13"/>
    </location>
    <ligand>
        <name>substrate</name>
    </ligand>
</feature>
<comment type="pathway">
    <text evidence="1 9">Amino-acid biosynthesis; L-lysine biosynthesis via DAP pathway; DL-2,6-diaminopimelate from LL-2,6-diaminopimelate: step 1/1.</text>
</comment>
<dbReference type="HAMAP" id="MF_00197">
    <property type="entry name" value="DAP_epimerase"/>
    <property type="match status" value="1"/>
</dbReference>
<evidence type="ECO:0000256" key="7">
    <source>
        <dbReference type="ARBA" id="ARBA00023235"/>
    </source>
</evidence>
<dbReference type="Proteomes" id="UP000318294">
    <property type="component" value="Unassembled WGS sequence"/>
</dbReference>
<evidence type="ECO:0000256" key="8">
    <source>
        <dbReference type="ARBA" id="ARBA00051712"/>
    </source>
</evidence>
<dbReference type="EMBL" id="VJON01000005">
    <property type="protein sequence ID" value="TSE35749.1"/>
    <property type="molecule type" value="Genomic_DNA"/>
</dbReference>
<dbReference type="PROSITE" id="PS01326">
    <property type="entry name" value="DAP_EPIMERASE"/>
    <property type="match status" value="1"/>
</dbReference>
<dbReference type="NCBIfam" id="TIGR00652">
    <property type="entry name" value="DapF"/>
    <property type="match status" value="2"/>
</dbReference>
<keyword evidence="12" id="KW-1185">Reference proteome</keyword>
<feature type="site" description="Could be important to modulate the pK values of the two catalytic cysteine residues" evidence="9">
    <location>
        <position position="197"/>
    </location>
</feature>
<feature type="active site" evidence="10">
    <location>
        <position position="75"/>
    </location>
</feature>
<evidence type="ECO:0000256" key="6">
    <source>
        <dbReference type="ARBA" id="ARBA00023154"/>
    </source>
</evidence>
<dbReference type="InterPro" id="IPR018510">
    <property type="entry name" value="DAP_epimerase_AS"/>
</dbReference>
<comment type="function">
    <text evidence="9">Catalyzes the stereoinversion of LL-2,6-diaminopimelate (L,L-DAP) to meso-diaminopimelate (meso-DAP), a precursor of L-lysine and an essential component of the bacterial peptidoglycan.</text>
</comment>
<evidence type="ECO:0000256" key="4">
    <source>
        <dbReference type="ARBA" id="ARBA00022490"/>
    </source>
</evidence>
<evidence type="ECO:0000256" key="2">
    <source>
        <dbReference type="ARBA" id="ARBA00010219"/>
    </source>
</evidence>
<accession>A0A554XIY2</accession>
<sequence length="324" mass="34557">MRVRFTKMQGAGNDFIVLDETRERLGLSAAQYRWLADRHFGVGADQILSVRAAPDPSVDFEYVIHNADGGEVENCGNGARCFVRYVHDAGLTQRRTVRVRTRAGVLTLALQDDGRVTVDMGAPVFEPAQVPFVAEGLPREPAGDWWRWCVPLGGADGAPAAASDAAAPPVGAASGVVDGAAAAGALCIAVLSMGNPHAVLRVDDVERAPVATWGPWLERHPRFPRRVNVGFLQVVDRGHARLRVYERGAGETLACGTGACAAVVAGIRLGWFDERVDVQLRGGVLTIEWPRGQGLQAAVRMTGPAEPVFTGEVEIPPLPPQHGA</sequence>
<dbReference type="PANTHER" id="PTHR31689">
    <property type="entry name" value="DIAMINOPIMELATE EPIMERASE, CHLOROPLASTIC"/>
    <property type="match status" value="1"/>
</dbReference>
<comment type="catalytic activity">
    <reaction evidence="8 9">
        <text>(2S,6S)-2,6-diaminopimelate = meso-2,6-diaminopimelate</text>
        <dbReference type="Rhea" id="RHEA:15393"/>
        <dbReference type="ChEBI" id="CHEBI:57609"/>
        <dbReference type="ChEBI" id="CHEBI:57791"/>
        <dbReference type="EC" id="5.1.1.7"/>
    </reaction>
</comment>
<protein>
    <recommendedName>
        <fullName evidence="3 9">Diaminopimelate epimerase</fullName>
        <shortName evidence="9">DAP epimerase</shortName>
        <ecNumber evidence="3 9">5.1.1.7</ecNumber>
    </recommendedName>
    <alternativeName>
        <fullName evidence="9">PLP-independent amino acid racemase</fullName>
    </alternativeName>
</protein>
<evidence type="ECO:0000313" key="11">
    <source>
        <dbReference type="EMBL" id="TSE35749.1"/>
    </source>
</evidence>
<dbReference type="GO" id="GO:0008837">
    <property type="term" value="F:diaminopimelate epimerase activity"/>
    <property type="evidence" value="ECO:0007669"/>
    <property type="project" value="UniProtKB-UniRule"/>
</dbReference>
<dbReference type="AlphaFoldDB" id="A0A554XIY2"/>
<dbReference type="SUPFAM" id="SSF54506">
    <property type="entry name" value="Diaminopimelate epimerase-like"/>
    <property type="match status" value="2"/>
</dbReference>
<feature type="active site" description="Proton donor" evidence="9">
    <location>
        <position position="75"/>
    </location>
</feature>
<organism evidence="11 12">
    <name type="scientific">Tepidimonas charontis</name>
    <dbReference type="NCBI Taxonomy" id="2267262"/>
    <lineage>
        <taxon>Bacteria</taxon>
        <taxon>Pseudomonadati</taxon>
        <taxon>Pseudomonadota</taxon>
        <taxon>Betaproteobacteria</taxon>
        <taxon>Burkholderiales</taxon>
        <taxon>Tepidimonas</taxon>
    </lineage>
</organism>
<feature type="active site" description="Proton acceptor" evidence="9">
    <location>
        <position position="255"/>
    </location>
</feature>
<keyword evidence="6 9" id="KW-0457">Lysine biosynthesis</keyword>
<dbReference type="PANTHER" id="PTHR31689:SF0">
    <property type="entry name" value="DIAMINOPIMELATE EPIMERASE"/>
    <property type="match status" value="1"/>
</dbReference>
<keyword evidence="4 9" id="KW-0963">Cytoplasm</keyword>
<dbReference type="OrthoDB" id="9805408at2"/>
<dbReference type="RefSeq" id="WP_144327549.1">
    <property type="nucleotide sequence ID" value="NZ_VJON01000005.1"/>
</dbReference>
<dbReference type="InterPro" id="IPR001653">
    <property type="entry name" value="DAP_epimerase_DapF"/>
</dbReference>
<feature type="binding site" evidence="9">
    <location>
        <position position="195"/>
    </location>
    <ligand>
        <name>substrate</name>
    </ligand>
</feature>
<proteinExistence type="inferred from homology"/>
<comment type="caution">
    <text evidence="11">The sequence shown here is derived from an EMBL/GenBank/DDBJ whole genome shotgun (WGS) entry which is preliminary data.</text>
</comment>
<evidence type="ECO:0000256" key="3">
    <source>
        <dbReference type="ARBA" id="ARBA00013080"/>
    </source>
</evidence>
<evidence type="ECO:0000256" key="1">
    <source>
        <dbReference type="ARBA" id="ARBA00005196"/>
    </source>
</evidence>
<keyword evidence="7 9" id="KW-0413">Isomerase</keyword>
<evidence type="ECO:0000256" key="9">
    <source>
        <dbReference type="HAMAP-Rule" id="MF_00197"/>
    </source>
</evidence>
<name>A0A554XIY2_9BURK</name>
<evidence type="ECO:0000256" key="10">
    <source>
        <dbReference type="PROSITE-ProRule" id="PRU10125"/>
    </source>
</evidence>
<dbReference type="GO" id="GO:0009089">
    <property type="term" value="P:lysine biosynthetic process via diaminopimelate"/>
    <property type="evidence" value="ECO:0007669"/>
    <property type="project" value="UniProtKB-UniRule"/>
</dbReference>
<feature type="site" description="Could be important to modulate the pK values of the two catalytic cysteine residues" evidence="9">
    <location>
        <position position="246"/>
    </location>
</feature>
<dbReference type="Gene3D" id="3.10.310.10">
    <property type="entry name" value="Diaminopimelate Epimerase, Chain A, domain 1"/>
    <property type="match status" value="2"/>
</dbReference>
<evidence type="ECO:0000256" key="5">
    <source>
        <dbReference type="ARBA" id="ARBA00022605"/>
    </source>
</evidence>
<feature type="binding site" evidence="9">
    <location>
        <position position="228"/>
    </location>
    <ligand>
        <name>substrate</name>
    </ligand>
</feature>
<dbReference type="UniPathway" id="UPA00034">
    <property type="reaction ID" value="UER00025"/>
</dbReference>
<feature type="binding site" evidence="9">
    <location>
        <position position="46"/>
    </location>
    <ligand>
        <name>substrate</name>
    </ligand>
</feature>
<feature type="binding site" evidence="9">
    <location>
        <begin position="256"/>
        <end position="257"/>
    </location>
    <ligand>
        <name>substrate</name>
    </ligand>
</feature>
<feature type="binding site" evidence="9">
    <location>
        <begin position="246"/>
        <end position="247"/>
    </location>
    <ligand>
        <name>substrate</name>
    </ligand>
</feature>
<comment type="subcellular location">
    <subcellularLocation>
        <location evidence="9">Cytoplasm</location>
    </subcellularLocation>
</comment>
<dbReference type="GO" id="GO:0005829">
    <property type="term" value="C:cytosol"/>
    <property type="evidence" value="ECO:0007669"/>
    <property type="project" value="TreeGrafter"/>
</dbReference>
<feature type="binding site" evidence="9">
    <location>
        <position position="66"/>
    </location>
    <ligand>
        <name>substrate</name>
    </ligand>
</feature>
<gene>
    <name evidence="9 11" type="primary">dapF</name>
    <name evidence="11" type="ORF">Tchar_00532</name>
</gene>
<dbReference type="Pfam" id="PF01678">
    <property type="entry name" value="DAP_epimerase"/>
    <property type="match status" value="2"/>
</dbReference>